<dbReference type="AlphaFoldDB" id="A0A0D7BPG6"/>
<keyword evidence="14" id="KW-1185">Reference proteome</keyword>
<evidence type="ECO:0000256" key="5">
    <source>
        <dbReference type="ARBA" id="ARBA00022777"/>
    </source>
</evidence>
<dbReference type="Pfam" id="PF00069">
    <property type="entry name" value="Pkinase"/>
    <property type="match status" value="1"/>
</dbReference>
<comment type="similarity">
    <text evidence="10">Belongs to the protein kinase superfamily.</text>
</comment>
<organism evidence="13 14">
    <name type="scientific">Cylindrobasidium torrendii FP15055 ss-10</name>
    <dbReference type="NCBI Taxonomy" id="1314674"/>
    <lineage>
        <taxon>Eukaryota</taxon>
        <taxon>Fungi</taxon>
        <taxon>Dikarya</taxon>
        <taxon>Basidiomycota</taxon>
        <taxon>Agaricomycotina</taxon>
        <taxon>Agaricomycetes</taxon>
        <taxon>Agaricomycetidae</taxon>
        <taxon>Agaricales</taxon>
        <taxon>Marasmiineae</taxon>
        <taxon>Physalacriaceae</taxon>
        <taxon>Cylindrobasidium</taxon>
    </lineage>
</organism>
<dbReference type="PANTHER" id="PTHR24356">
    <property type="entry name" value="SERINE/THREONINE-PROTEIN KINASE"/>
    <property type="match status" value="1"/>
</dbReference>
<protein>
    <recommendedName>
        <fullName evidence="1">non-specific serine/threonine protein kinase</fullName>
        <ecNumber evidence="1">2.7.11.1</ecNumber>
    </recommendedName>
</protein>
<dbReference type="GO" id="GO:0035556">
    <property type="term" value="P:intracellular signal transduction"/>
    <property type="evidence" value="ECO:0007669"/>
    <property type="project" value="TreeGrafter"/>
</dbReference>
<keyword evidence="4 9" id="KW-0547">Nucleotide-binding</keyword>
<dbReference type="STRING" id="1314674.A0A0D7BPG6"/>
<feature type="domain" description="Protein kinase" evidence="12">
    <location>
        <begin position="103"/>
        <end position="381"/>
    </location>
</feature>
<evidence type="ECO:0000256" key="9">
    <source>
        <dbReference type="PROSITE-ProRule" id="PRU10141"/>
    </source>
</evidence>
<sequence>MASQNSKSRLSGSIPKICSWVSRKTAASSSSGISQSPSLFSHPSTSSLTSEDSAVLAPLQLREESGISCPSPSEGTKSSTLVNTQTVSPAPKPTRLRAGPIDVELIRQIGSGTYGSVILARSNNDGSRLVAVKAIPKSECMLDGFYIASDVEEHNFVDNIKCEARALLRCSKARSPFLPQAVEFAQDYRFFYFVMDAYPMDLSDLLEHCHKRGTILPQRLWFAQQMVCAVFALHKCGLAHLDLKPANVMIKHNGYLCLIDFGLATTEFFLPCAYMGTRGYCAPEVIPVPGARHFQFDTQCADVFSVGQIILDLYLCPARAVDLGDPEASMKAIDADMLEVVTQTMRKPSLRPDIEHLVSHIFEDERVYNDMTNQRLVAPYWPTSDFWY</sequence>
<dbReference type="InterPro" id="IPR011009">
    <property type="entry name" value="Kinase-like_dom_sf"/>
</dbReference>
<dbReference type="InterPro" id="IPR017441">
    <property type="entry name" value="Protein_kinase_ATP_BS"/>
</dbReference>
<feature type="compositionally biased region" description="Polar residues" evidence="11">
    <location>
        <begin position="68"/>
        <end position="88"/>
    </location>
</feature>
<dbReference type="SUPFAM" id="SSF56112">
    <property type="entry name" value="Protein kinase-like (PK-like)"/>
    <property type="match status" value="1"/>
</dbReference>
<keyword evidence="2 10" id="KW-0723">Serine/threonine-protein kinase</keyword>
<dbReference type="GO" id="GO:0004674">
    <property type="term" value="F:protein serine/threonine kinase activity"/>
    <property type="evidence" value="ECO:0007669"/>
    <property type="project" value="UniProtKB-KW"/>
</dbReference>
<feature type="region of interest" description="Disordered" evidence="11">
    <location>
        <begin position="65"/>
        <end position="94"/>
    </location>
</feature>
<dbReference type="OrthoDB" id="4062651at2759"/>
<proteinExistence type="inferred from homology"/>
<evidence type="ECO:0000313" key="14">
    <source>
        <dbReference type="Proteomes" id="UP000054007"/>
    </source>
</evidence>
<dbReference type="PROSITE" id="PS00108">
    <property type="entry name" value="PROTEIN_KINASE_ST"/>
    <property type="match status" value="1"/>
</dbReference>
<evidence type="ECO:0000256" key="1">
    <source>
        <dbReference type="ARBA" id="ARBA00012513"/>
    </source>
</evidence>
<dbReference type="CDD" id="cd00180">
    <property type="entry name" value="PKc"/>
    <property type="match status" value="1"/>
</dbReference>
<dbReference type="PROSITE" id="PS00107">
    <property type="entry name" value="PROTEIN_KINASE_ATP"/>
    <property type="match status" value="1"/>
</dbReference>
<evidence type="ECO:0000313" key="13">
    <source>
        <dbReference type="EMBL" id="KIY72084.1"/>
    </source>
</evidence>
<accession>A0A0D7BPG6</accession>
<evidence type="ECO:0000259" key="12">
    <source>
        <dbReference type="PROSITE" id="PS50011"/>
    </source>
</evidence>
<gene>
    <name evidence="13" type="ORF">CYLTODRAFT_486675</name>
</gene>
<dbReference type="Proteomes" id="UP000054007">
    <property type="component" value="Unassembled WGS sequence"/>
</dbReference>
<dbReference type="InterPro" id="IPR050236">
    <property type="entry name" value="Ser_Thr_kinase_AGC"/>
</dbReference>
<dbReference type="GO" id="GO:0005524">
    <property type="term" value="F:ATP binding"/>
    <property type="evidence" value="ECO:0007669"/>
    <property type="project" value="UniProtKB-UniRule"/>
</dbReference>
<evidence type="ECO:0000256" key="10">
    <source>
        <dbReference type="RuleBase" id="RU000304"/>
    </source>
</evidence>
<evidence type="ECO:0000256" key="4">
    <source>
        <dbReference type="ARBA" id="ARBA00022741"/>
    </source>
</evidence>
<dbReference type="EMBL" id="KN880447">
    <property type="protein sequence ID" value="KIY72084.1"/>
    <property type="molecule type" value="Genomic_DNA"/>
</dbReference>
<name>A0A0D7BPG6_9AGAR</name>
<comment type="catalytic activity">
    <reaction evidence="8">
        <text>L-seryl-[protein] + ATP = O-phospho-L-seryl-[protein] + ADP + H(+)</text>
        <dbReference type="Rhea" id="RHEA:17989"/>
        <dbReference type="Rhea" id="RHEA-COMP:9863"/>
        <dbReference type="Rhea" id="RHEA-COMP:11604"/>
        <dbReference type="ChEBI" id="CHEBI:15378"/>
        <dbReference type="ChEBI" id="CHEBI:29999"/>
        <dbReference type="ChEBI" id="CHEBI:30616"/>
        <dbReference type="ChEBI" id="CHEBI:83421"/>
        <dbReference type="ChEBI" id="CHEBI:456216"/>
        <dbReference type="EC" id="2.7.11.1"/>
    </reaction>
</comment>
<keyword evidence="5 13" id="KW-0418">Kinase</keyword>
<feature type="region of interest" description="Disordered" evidence="11">
    <location>
        <begin position="28"/>
        <end position="53"/>
    </location>
</feature>
<dbReference type="InterPro" id="IPR008271">
    <property type="entry name" value="Ser/Thr_kinase_AS"/>
</dbReference>
<evidence type="ECO:0000256" key="6">
    <source>
        <dbReference type="ARBA" id="ARBA00022840"/>
    </source>
</evidence>
<keyword evidence="6 9" id="KW-0067">ATP-binding</keyword>
<dbReference type="InterPro" id="IPR000719">
    <property type="entry name" value="Prot_kinase_dom"/>
</dbReference>
<evidence type="ECO:0000256" key="7">
    <source>
        <dbReference type="ARBA" id="ARBA00047899"/>
    </source>
</evidence>
<evidence type="ECO:0000256" key="2">
    <source>
        <dbReference type="ARBA" id="ARBA00022527"/>
    </source>
</evidence>
<comment type="catalytic activity">
    <reaction evidence="7">
        <text>L-threonyl-[protein] + ATP = O-phospho-L-threonyl-[protein] + ADP + H(+)</text>
        <dbReference type="Rhea" id="RHEA:46608"/>
        <dbReference type="Rhea" id="RHEA-COMP:11060"/>
        <dbReference type="Rhea" id="RHEA-COMP:11605"/>
        <dbReference type="ChEBI" id="CHEBI:15378"/>
        <dbReference type="ChEBI" id="CHEBI:30013"/>
        <dbReference type="ChEBI" id="CHEBI:30616"/>
        <dbReference type="ChEBI" id="CHEBI:61977"/>
        <dbReference type="ChEBI" id="CHEBI:456216"/>
        <dbReference type="EC" id="2.7.11.1"/>
    </reaction>
</comment>
<evidence type="ECO:0000256" key="11">
    <source>
        <dbReference type="SAM" id="MobiDB-lite"/>
    </source>
</evidence>
<keyword evidence="3" id="KW-0808">Transferase</keyword>
<dbReference type="PANTHER" id="PTHR24356:SF1">
    <property type="entry name" value="SERINE_THREONINE-PROTEIN KINASE GREATWALL"/>
    <property type="match status" value="1"/>
</dbReference>
<reference evidence="13 14" key="1">
    <citation type="journal article" date="2015" name="Fungal Genet. Biol.">
        <title>Evolution of novel wood decay mechanisms in Agaricales revealed by the genome sequences of Fistulina hepatica and Cylindrobasidium torrendii.</title>
        <authorList>
            <person name="Floudas D."/>
            <person name="Held B.W."/>
            <person name="Riley R."/>
            <person name="Nagy L.G."/>
            <person name="Koehler G."/>
            <person name="Ransdell A.S."/>
            <person name="Younus H."/>
            <person name="Chow J."/>
            <person name="Chiniquy J."/>
            <person name="Lipzen A."/>
            <person name="Tritt A."/>
            <person name="Sun H."/>
            <person name="Haridas S."/>
            <person name="LaButti K."/>
            <person name="Ohm R.A."/>
            <person name="Kues U."/>
            <person name="Blanchette R.A."/>
            <person name="Grigoriev I.V."/>
            <person name="Minto R.E."/>
            <person name="Hibbett D.S."/>
        </authorList>
    </citation>
    <scope>NUCLEOTIDE SEQUENCE [LARGE SCALE GENOMIC DNA]</scope>
    <source>
        <strain evidence="13 14">FP15055 ss-10</strain>
    </source>
</reference>
<evidence type="ECO:0000256" key="8">
    <source>
        <dbReference type="ARBA" id="ARBA00048679"/>
    </source>
</evidence>
<dbReference type="Gene3D" id="3.30.200.20">
    <property type="entry name" value="Phosphorylase Kinase, domain 1"/>
    <property type="match status" value="1"/>
</dbReference>
<dbReference type="PROSITE" id="PS50011">
    <property type="entry name" value="PROTEIN_KINASE_DOM"/>
    <property type="match status" value="1"/>
</dbReference>
<dbReference type="Gene3D" id="1.10.510.10">
    <property type="entry name" value="Transferase(Phosphotransferase) domain 1"/>
    <property type="match status" value="1"/>
</dbReference>
<feature type="binding site" evidence="9">
    <location>
        <position position="133"/>
    </location>
    <ligand>
        <name>ATP</name>
        <dbReference type="ChEBI" id="CHEBI:30616"/>
    </ligand>
</feature>
<dbReference type="SMART" id="SM00220">
    <property type="entry name" value="S_TKc"/>
    <property type="match status" value="1"/>
</dbReference>
<evidence type="ECO:0000256" key="3">
    <source>
        <dbReference type="ARBA" id="ARBA00022679"/>
    </source>
</evidence>
<dbReference type="EC" id="2.7.11.1" evidence="1"/>